<dbReference type="GO" id="GO:0008688">
    <property type="term" value="F:3-(3-hydroxyphenyl)propionate hydroxylase activity"/>
    <property type="evidence" value="ECO:0007669"/>
    <property type="project" value="TreeGrafter"/>
</dbReference>
<dbReference type="InterPro" id="IPR036188">
    <property type="entry name" value="FAD/NAD-bd_sf"/>
</dbReference>
<proteinExistence type="predicted"/>
<dbReference type="InterPro" id="IPR002938">
    <property type="entry name" value="FAD-bd"/>
</dbReference>
<dbReference type="PANTHER" id="PTHR43476">
    <property type="entry name" value="3-(3-HYDROXY-PHENYL)PROPIONATE/3-HYDROXYCINNAMIC ACID HYDROXYLASE"/>
    <property type="match status" value="1"/>
</dbReference>
<feature type="domain" description="FAD-binding" evidence="3">
    <location>
        <begin position="34"/>
        <end position="377"/>
    </location>
</feature>
<dbReference type="Gene3D" id="3.30.70.2450">
    <property type="match status" value="1"/>
</dbReference>
<dbReference type="Gene3D" id="3.50.50.60">
    <property type="entry name" value="FAD/NAD(P)-binding domain"/>
    <property type="match status" value="1"/>
</dbReference>
<dbReference type="Proteomes" id="UP000005951">
    <property type="component" value="Unassembled WGS sequence"/>
</dbReference>
<protein>
    <submittedName>
        <fullName evidence="4">3-(3-hydroxyphenyl)propionate hydroxylase</fullName>
    </submittedName>
</protein>
<evidence type="ECO:0000313" key="5">
    <source>
        <dbReference type="Proteomes" id="UP000005951"/>
    </source>
</evidence>
<evidence type="ECO:0000259" key="3">
    <source>
        <dbReference type="Pfam" id="PF01494"/>
    </source>
</evidence>
<evidence type="ECO:0000313" key="4">
    <source>
        <dbReference type="EMBL" id="EKT76905.1"/>
    </source>
</evidence>
<gene>
    <name evidence="4" type="primary">mhpA</name>
    <name evidence="4" type="ORF">WSS_A40325</name>
</gene>
<dbReference type="PRINTS" id="PR00420">
    <property type="entry name" value="RNGMNOXGNASE"/>
</dbReference>
<reference evidence="4 5" key="1">
    <citation type="journal article" date="2013" name="Genome Announc.">
        <title>Draft Genome Sequence of Rhodococcus opacus Strain M213 Shows a Diverse Catabolic Potential.</title>
        <authorList>
            <person name="Pathak A."/>
            <person name="Green S.J."/>
            <person name="Ogram A."/>
            <person name="Chauhan A."/>
        </authorList>
    </citation>
    <scope>NUCLEOTIDE SEQUENCE [LARGE SCALE GENOMIC DNA]</scope>
    <source>
        <strain evidence="4 5">M213</strain>
    </source>
</reference>
<keyword evidence="1" id="KW-0560">Oxidoreductase</keyword>
<dbReference type="RefSeq" id="WP_005264813.1">
    <property type="nucleotide sequence ID" value="NZ_AJYC02000183.1"/>
</dbReference>
<evidence type="ECO:0000256" key="2">
    <source>
        <dbReference type="SAM" id="MobiDB-lite"/>
    </source>
</evidence>
<dbReference type="SUPFAM" id="SSF51905">
    <property type="entry name" value="FAD/NAD(P)-binding domain"/>
    <property type="match status" value="1"/>
</dbReference>
<dbReference type="InterPro" id="IPR050631">
    <property type="entry name" value="PheA/TfdB_FAD_monoxygenase"/>
</dbReference>
<dbReference type="AlphaFoldDB" id="K8XIJ2"/>
<feature type="region of interest" description="Disordered" evidence="2">
    <location>
        <begin position="400"/>
        <end position="419"/>
    </location>
</feature>
<accession>K8XIJ2</accession>
<dbReference type="Pfam" id="PF01494">
    <property type="entry name" value="FAD_binding_3"/>
    <property type="match status" value="1"/>
</dbReference>
<dbReference type="GO" id="GO:0019622">
    <property type="term" value="P:3-(3-hydroxy)phenylpropionate catabolic process"/>
    <property type="evidence" value="ECO:0007669"/>
    <property type="project" value="TreeGrafter"/>
</dbReference>
<dbReference type="EMBL" id="AJYC02000183">
    <property type="protein sequence ID" value="EKT76905.1"/>
    <property type="molecule type" value="Genomic_DNA"/>
</dbReference>
<sequence>MRAIDRLRAGGRGIATESPYDLESGEPMHSTLDSDVLIIGCGPVGKLLALRLAKAGHRITVAERFANTFALPRAVTHDSEAARIFQAVGLAPDTMPDVTEPYDGMYVWQNAGEDVLLEVDWSGIGESGWYNTYFFHQPALEDKFQEILESLPDVTILRGWEYQGHQDDGNSVTVTLTDATDGTTRELTTGYLIGADGANSQVRTDMGSAWHDHGYFFDWLVVDVAPAPERQFPHIARQTCDIARPCTMVPGGPGRRRWEFMRLPHEKIEGIDRAEFAWSLLSRYGIDPTNAQLERHSTYTFQAGWALDWRKGRVLIAGDAAHLMPPFAGQGLCAGLRDAMNLAWKLSAVLDDTAHPDILDSYGSERIAHVSAFIDFSMGLGKVICLTDPDEAARRDERMISERADGSAPPAPPRPRLGTGLHRGAHGGTLSIQARVDAESSTPRLLDDILGGAGALIARNAQALAQLSDEDTDVLARLGVTVCVLDGGNGAGNFLQVRDTDGRYVCWLEDLTTDAVLVRPDFYLFGTATGPAETAEMVAALRGALDPTLVTS</sequence>
<name>K8XIJ2_RHOOP</name>
<dbReference type="PANTHER" id="PTHR43476:SF3">
    <property type="entry name" value="FAD-BINDING MONOOXYGENASE"/>
    <property type="match status" value="1"/>
</dbReference>
<dbReference type="NCBIfam" id="NF004829">
    <property type="entry name" value="PRK06183.1-3"/>
    <property type="match status" value="1"/>
</dbReference>
<comment type="caution">
    <text evidence="4">The sequence shown here is derived from an EMBL/GenBank/DDBJ whole genome shotgun (WGS) entry which is preliminary data.</text>
</comment>
<evidence type="ECO:0000256" key="1">
    <source>
        <dbReference type="ARBA" id="ARBA00023002"/>
    </source>
</evidence>
<organism evidence="4 5">
    <name type="scientific">Rhodococcus opacus M213</name>
    <dbReference type="NCBI Taxonomy" id="1129896"/>
    <lineage>
        <taxon>Bacteria</taxon>
        <taxon>Bacillati</taxon>
        <taxon>Actinomycetota</taxon>
        <taxon>Actinomycetes</taxon>
        <taxon>Mycobacteriales</taxon>
        <taxon>Nocardiaceae</taxon>
        <taxon>Rhodococcus</taxon>
    </lineage>
</organism>
<dbReference type="GO" id="GO:0071949">
    <property type="term" value="F:FAD binding"/>
    <property type="evidence" value="ECO:0007669"/>
    <property type="project" value="InterPro"/>
</dbReference>